<evidence type="ECO:0000256" key="2">
    <source>
        <dbReference type="ARBA" id="ARBA00004709"/>
    </source>
</evidence>
<evidence type="ECO:0000256" key="1">
    <source>
        <dbReference type="ARBA" id="ARBA00000200"/>
    </source>
</evidence>
<dbReference type="InterPro" id="IPR020555">
    <property type="entry name" value="MECDP_synthase_CS"/>
</dbReference>
<comment type="caution">
    <text evidence="8">Lacks conserved residue(s) required for the propagation of feature annotation.</text>
</comment>
<evidence type="ECO:0000313" key="12">
    <source>
        <dbReference type="Proteomes" id="UP000271256"/>
    </source>
</evidence>
<dbReference type="GO" id="GO:0046872">
    <property type="term" value="F:metal ion binding"/>
    <property type="evidence" value="ECO:0007669"/>
    <property type="project" value="UniProtKB-KW"/>
</dbReference>
<dbReference type="GO" id="GO:0008685">
    <property type="term" value="F:2-C-methyl-D-erythritol 2,4-cyclodiphosphate synthase activity"/>
    <property type="evidence" value="ECO:0007669"/>
    <property type="project" value="UniProtKB-UniRule"/>
</dbReference>
<dbReference type="SUPFAM" id="SSF69765">
    <property type="entry name" value="IpsF-like"/>
    <property type="match status" value="1"/>
</dbReference>
<comment type="similarity">
    <text evidence="3 8 9">Belongs to the IspF family.</text>
</comment>
<dbReference type="GO" id="GO:0019288">
    <property type="term" value="P:isopentenyl diphosphate biosynthetic process, methylerythritol 4-phosphate pathway"/>
    <property type="evidence" value="ECO:0007669"/>
    <property type="project" value="UniProtKB-UniRule"/>
</dbReference>
<dbReference type="InterPro" id="IPR036571">
    <property type="entry name" value="MECDP_synthase_sf"/>
</dbReference>
<dbReference type="PANTHER" id="PTHR43181">
    <property type="entry name" value="2-C-METHYL-D-ERYTHRITOL 2,4-CYCLODIPHOSPHATE SYNTHASE, CHLOROPLASTIC"/>
    <property type="match status" value="1"/>
</dbReference>
<feature type="binding site" evidence="8">
    <location>
        <position position="10"/>
    </location>
    <ligand>
        <name>a divalent metal cation</name>
        <dbReference type="ChEBI" id="CHEBI:60240"/>
    </ligand>
</feature>
<comment type="catalytic activity">
    <reaction evidence="1 8 9">
        <text>4-CDP-2-C-methyl-D-erythritol 2-phosphate = 2-C-methyl-D-erythritol 2,4-cyclic diphosphate + CMP</text>
        <dbReference type="Rhea" id="RHEA:23864"/>
        <dbReference type="ChEBI" id="CHEBI:57919"/>
        <dbReference type="ChEBI" id="CHEBI:58483"/>
        <dbReference type="ChEBI" id="CHEBI:60377"/>
        <dbReference type="EC" id="4.6.1.12"/>
    </reaction>
</comment>
<dbReference type="OrthoDB" id="9804336at2"/>
<sequence length="157" mass="16496">MRVGFGYDVHRLVTGRPLILGGVNVPFDRGLEGHSDADVLVHAVMDALLGAAGQGDIGRHFPDRDPRYAGISSLLLLERVGRLLVEKGFAVNNIDAVVVAQAPRLAAYIPDMEFNIARSLNIDAGRINVKATTTEGLGFTGTGEGIAAYAVAAVVSS</sequence>
<dbReference type="AlphaFoldDB" id="A0A494X4H4"/>
<feature type="binding site" evidence="8">
    <location>
        <begin position="56"/>
        <end position="58"/>
    </location>
    <ligand>
        <name>4-CDP-2-C-methyl-D-erythritol 2-phosphate</name>
        <dbReference type="ChEBI" id="CHEBI:57919"/>
    </ligand>
</feature>
<comment type="caution">
    <text evidence="11">The sequence shown here is derived from an EMBL/GenBank/DDBJ whole genome shotgun (WGS) entry which is preliminary data.</text>
</comment>
<evidence type="ECO:0000256" key="8">
    <source>
        <dbReference type="HAMAP-Rule" id="MF_00107"/>
    </source>
</evidence>
<comment type="subunit">
    <text evidence="8">Homotrimer.</text>
</comment>
<feature type="binding site" evidence="8">
    <location>
        <begin position="132"/>
        <end position="135"/>
    </location>
    <ligand>
        <name>4-CDP-2-C-methyl-D-erythritol 2-phosphate</name>
        <dbReference type="ChEBI" id="CHEBI:57919"/>
    </ligand>
</feature>
<dbReference type="EC" id="4.6.1.12" evidence="4 8"/>
<evidence type="ECO:0000256" key="5">
    <source>
        <dbReference type="ARBA" id="ARBA00022723"/>
    </source>
</evidence>
<reference evidence="11 12" key="1">
    <citation type="submission" date="2018-10" db="EMBL/GenBank/DDBJ databases">
        <authorList>
            <person name="Grouzdev D.S."/>
            <person name="Krutkina M.S."/>
            <person name="Tourova T.P."/>
            <person name="Nazina T.N."/>
        </authorList>
    </citation>
    <scope>NUCLEOTIDE SEQUENCE [LARGE SCALE GENOMIC DNA]</scope>
    <source>
        <strain evidence="11 12">435</strain>
    </source>
</reference>
<evidence type="ECO:0000256" key="6">
    <source>
        <dbReference type="ARBA" id="ARBA00023229"/>
    </source>
</evidence>
<feature type="binding site" evidence="8">
    <location>
        <begin position="61"/>
        <end position="65"/>
    </location>
    <ligand>
        <name>4-CDP-2-C-methyl-D-erythritol 2-phosphate</name>
        <dbReference type="ChEBI" id="CHEBI:57919"/>
    </ligand>
</feature>
<evidence type="ECO:0000256" key="3">
    <source>
        <dbReference type="ARBA" id="ARBA00008480"/>
    </source>
</evidence>
<evidence type="ECO:0000256" key="7">
    <source>
        <dbReference type="ARBA" id="ARBA00023239"/>
    </source>
</evidence>
<feature type="binding site" evidence="8">
    <location>
        <begin position="34"/>
        <end position="35"/>
    </location>
    <ligand>
        <name>4-CDP-2-C-methyl-D-erythritol 2-phosphate</name>
        <dbReference type="ChEBI" id="CHEBI:57919"/>
    </ligand>
</feature>
<dbReference type="PANTHER" id="PTHR43181:SF1">
    <property type="entry name" value="2-C-METHYL-D-ERYTHRITOL 2,4-CYCLODIPHOSPHATE SYNTHASE, CHLOROPLASTIC"/>
    <property type="match status" value="1"/>
</dbReference>
<keyword evidence="6 8" id="KW-0414">Isoprene biosynthesis</keyword>
<organism evidence="11 12">
    <name type="scientific">Desulfofundulus salinus</name>
    <dbReference type="NCBI Taxonomy" id="2419843"/>
    <lineage>
        <taxon>Bacteria</taxon>
        <taxon>Bacillati</taxon>
        <taxon>Bacillota</taxon>
        <taxon>Clostridia</taxon>
        <taxon>Eubacteriales</taxon>
        <taxon>Peptococcaceae</taxon>
        <taxon>Desulfofundulus</taxon>
    </lineage>
</organism>
<dbReference type="HAMAP" id="MF_00107">
    <property type="entry name" value="IspF"/>
    <property type="match status" value="1"/>
</dbReference>
<keyword evidence="5 8" id="KW-0479">Metal-binding</keyword>
<feature type="binding site" evidence="8">
    <location>
        <position position="139"/>
    </location>
    <ligand>
        <name>4-CDP-2-C-methyl-D-erythritol 2-phosphate</name>
        <dbReference type="ChEBI" id="CHEBI:57919"/>
    </ligand>
</feature>
<keyword evidence="7 8" id="KW-0456">Lyase</keyword>
<comment type="function">
    <text evidence="8">Involved in the biosynthesis of isopentenyl diphosphate (IPP) and dimethylallyl diphosphate (DMAPP), two major building blocks of isoprenoid compounds. Catalyzes the conversion of 4-diphosphocytidyl-2-C-methyl-D-erythritol 2-phosphate (CDP-ME2P) to 2-C-methyl-D-erythritol 2,4-cyclodiphosphate (ME-CPP) with a corresponding release of cytidine 5-monophosphate (CMP).</text>
</comment>
<dbReference type="CDD" id="cd00554">
    <property type="entry name" value="MECDP_synthase"/>
    <property type="match status" value="1"/>
</dbReference>
<evidence type="ECO:0000313" key="11">
    <source>
        <dbReference type="EMBL" id="RKO68035.1"/>
    </source>
</evidence>
<comment type="cofactor">
    <cofactor evidence="8">
        <name>a divalent metal cation</name>
        <dbReference type="ChEBI" id="CHEBI:60240"/>
    </cofactor>
    <text evidence="8">Binds 1 divalent metal cation per subunit.</text>
</comment>
<evidence type="ECO:0000259" key="10">
    <source>
        <dbReference type="Pfam" id="PF02542"/>
    </source>
</evidence>
<protein>
    <recommendedName>
        <fullName evidence="4 8">2-C-methyl-D-erythritol 2,4-cyclodiphosphate synthase</fullName>
        <shortName evidence="8">MECDP-synthase</shortName>
        <shortName evidence="8">MECPP-synthase</shortName>
        <shortName evidence="8">MECPS</shortName>
        <ecNumber evidence="4 8">4.6.1.12</ecNumber>
    </recommendedName>
</protein>
<dbReference type="PROSITE" id="PS01350">
    <property type="entry name" value="ISPF"/>
    <property type="match status" value="1"/>
</dbReference>
<feature type="binding site" evidence="8">
    <location>
        <position position="42"/>
    </location>
    <ligand>
        <name>a divalent metal cation</name>
        <dbReference type="ChEBI" id="CHEBI:60240"/>
    </ligand>
</feature>
<dbReference type="Proteomes" id="UP000271256">
    <property type="component" value="Unassembled WGS sequence"/>
</dbReference>
<evidence type="ECO:0000256" key="4">
    <source>
        <dbReference type="ARBA" id="ARBA00012579"/>
    </source>
</evidence>
<evidence type="ECO:0000256" key="9">
    <source>
        <dbReference type="RuleBase" id="RU004395"/>
    </source>
</evidence>
<feature type="binding site" evidence="8">
    <location>
        <begin position="8"/>
        <end position="10"/>
    </location>
    <ligand>
        <name>4-CDP-2-C-methyl-D-erythritol 2-phosphate</name>
        <dbReference type="ChEBI" id="CHEBI:57919"/>
    </ligand>
</feature>
<dbReference type="FunFam" id="3.30.1330.50:FF:000001">
    <property type="entry name" value="2-C-methyl-D-erythritol 2,4-cyclodiphosphate synthase"/>
    <property type="match status" value="1"/>
</dbReference>
<gene>
    <name evidence="8" type="primary">ispF</name>
    <name evidence="11" type="ORF">D7024_01970</name>
</gene>
<dbReference type="InterPro" id="IPR003526">
    <property type="entry name" value="MECDP_synthase"/>
</dbReference>
<feature type="site" description="Transition state stabilizer" evidence="8">
    <location>
        <position position="133"/>
    </location>
</feature>
<name>A0A494X4H4_9FIRM</name>
<dbReference type="NCBIfam" id="TIGR00151">
    <property type="entry name" value="ispF"/>
    <property type="match status" value="1"/>
</dbReference>
<accession>A0A494X4H4</accession>
<dbReference type="Gene3D" id="3.30.1330.50">
    <property type="entry name" value="2-C-methyl-D-erythritol 2,4-cyclodiphosphate synthase"/>
    <property type="match status" value="1"/>
</dbReference>
<feature type="site" description="Transition state stabilizer" evidence="8">
    <location>
        <position position="34"/>
    </location>
</feature>
<feature type="binding site" evidence="8">
    <location>
        <position position="8"/>
    </location>
    <ligand>
        <name>a divalent metal cation</name>
        <dbReference type="ChEBI" id="CHEBI:60240"/>
    </ligand>
</feature>
<dbReference type="GO" id="GO:0016114">
    <property type="term" value="P:terpenoid biosynthetic process"/>
    <property type="evidence" value="ECO:0007669"/>
    <property type="project" value="InterPro"/>
</dbReference>
<dbReference type="Pfam" id="PF02542">
    <property type="entry name" value="YgbB"/>
    <property type="match status" value="1"/>
</dbReference>
<keyword evidence="12" id="KW-1185">Reference proteome</keyword>
<dbReference type="EMBL" id="RBWE01000001">
    <property type="protein sequence ID" value="RKO68035.1"/>
    <property type="molecule type" value="Genomic_DNA"/>
</dbReference>
<feature type="domain" description="2-C-methyl-D-erythritol 2,4-cyclodiphosphate synthase" evidence="10">
    <location>
        <begin position="1"/>
        <end position="154"/>
    </location>
</feature>
<comment type="pathway">
    <text evidence="2 8">Isoprenoid biosynthesis; isopentenyl diphosphate biosynthesis via DXP pathway; isopentenyl diphosphate from 1-deoxy-D-xylulose 5-phosphate: step 4/6.</text>
</comment>
<dbReference type="UniPathway" id="UPA00056">
    <property type="reaction ID" value="UER00095"/>
</dbReference>
<proteinExistence type="inferred from homology"/>